<gene>
    <name evidence="2" type="ORF">GCM10022421_33580</name>
</gene>
<organism evidence="2 3">
    <name type="scientific">Oceanisphaera sediminis</name>
    <dbReference type="NCBI Taxonomy" id="981381"/>
    <lineage>
        <taxon>Bacteria</taxon>
        <taxon>Pseudomonadati</taxon>
        <taxon>Pseudomonadota</taxon>
        <taxon>Gammaproteobacteria</taxon>
        <taxon>Aeromonadales</taxon>
        <taxon>Aeromonadaceae</taxon>
        <taxon>Oceanisphaera</taxon>
    </lineage>
</organism>
<accession>A0ABP7EPW4</accession>
<evidence type="ECO:0000313" key="2">
    <source>
        <dbReference type="EMBL" id="GAA3722203.1"/>
    </source>
</evidence>
<keyword evidence="1" id="KW-1133">Transmembrane helix</keyword>
<dbReference type="RefSeq" id="WP_298716202.1">
    <property type="nucleotide sequence ID" value="NZ_BAABDS010000051.1"/>
</dbReference>
<name>A0ABP7EPW4_9GAMM</name>
<reference evidence="3" key="1">
    <citation type="journal article" date="2019" name="Int. J. Syst. Evol. Microbiol.">
        <title>The Global Catalogue of Microorganisms (GCM) 10K type strain sequencing project: providing services to taxonomists for standard genome sequencing and annotation.</title>
        <authorList>
            <consortium name="The Broad Institute Genomics Platform"/>
            <consortium name="The Broad Institute Genome Sequencing Center for Infectious Disease"/>
            <person name="Wu L."/>
            <person name="Ma J."/>
        </authorList>
    </citation>
    <scope>NUCLEOTIDE SEQUENCE [LARGE SCALE GENOMIC DNA]</scope>
    <source>
        <strain evidence="3">JCM 17329</strain>
    </source>
</reference>
<dbReference type="EMBL" id="BAABDS010000051">
    <property type="protein sequence ID" value="GAA3722203.1"/>
    <property type="molecule type" value="Genomic_DNA"/>
</dbReference>
<evidence type="ECO:0000256" key="1">
    <source>
        <dbReference type="SAM" id="Phobius"/>
    </source>
</evidence>
<dbReference type="Proteomes" id="UP001501479">
    <property type="component" value="Unassembled WGS sequence"/>
</dbReference>
<dbReference type="InterPro" id="IPR049820">
    <property type="entry name" value="Trnsprt_adja_ssu-like"/>
</dbReference>
<protein>
    <submittedName>
        <fullName evidence="2">Uncharacterized protein</fullName>
    </submittedName>
</protein>
<evidence type="ECO:0000313" key="3">
    <source>
        <dbReference type="Proteomes" id="UP001501479"/>
    </source>
</evidence>
<sequence length="43" mass="4895">MNELTLGAYILIWPALTLWVLVVICKAVLKDVRAAKKENRELV</sequence>
<dbReference type="NCBIfam" id="NF038354">
    <property type="entry name" value="trnsprt_adja_43"/>
    <property type="match status" value="1"/>
</dbReference>
<keyword evidence="1" id="KW-0812">Transmembrane</keyword>
<comment type="caution">
    <text evidence="2">The sequence shown here is derived from an EMBL/GenBank/DDBJ whole genome shotgun (WGS) entry which is preliminary data.</text>
</comment>
<keyword evidence="3" id="KW-1185">Reference proteome</keyword>
<keyword evidence="1" id="KW-0472">Membrane</keyword>
<proteinExistence type="predicted"/>
<feature type="transmembrane region" description="Helical" evidence="1">
    <location>
        <begin position="6"/>
        <end position="29"/>
    </location>
</feature>